<dbReference type="Gene3D" id="3.30.700.20">
    <property type="entry name" value="Hypothetical protein ph0010, domain 1"/>
    <property type="match status" value="1"/>
</dbReference>
<evidence type="ECO:0000313" key="2">
    <source>
        <dbReference type="EMBL" id="GAA5190278.1"/>
    </source>
</evidence>
<dbReference type="PANTHER" id="PTHR13016:SF0">
    <property type="entry name" value="AMME SYNDROME CANDIDATE GENE 1 PROTEIN"/>
    <property type="match status" value="1"/>
</dbReference>
<proteinExistence type="predicted"/>
<evidence type="ECO:0000259" key="1">
    <source>
        <dbReference type="PROSITE" id="PS51112"/>
    </source>
</evidence>
<dbReference type="PROSITE" id="PS51112">
    <property type="entry name" value="AMMECR1"/>
    <property type="match status" value="1"/>
</dbReference>
<gene>
    <name evidence="2" type="ORF">GCM10025772_14540</name>
</gene>
<dbReference type="RefSeq" id="WP_345316388.1">
    <property type="nucleotide sequence ID" value="NZ_BAABLF010000008.1"/>
</dbReference>
<dbReference type="Gene3D" id="3.30.1490.150">
    <property type="entry name" value="Hypothetical protein ph0010, domain 2"/>
    <property type="match status" value="1"/>
</dbReference>
<dbReference type="NCBIfam" id="TIGR04335">
    <property type="entry name" value="AmmeMemoSam_A"/>
    <property type="match status" value="1"/>
</dbReference>
<dbReference type="PANTHER" id="PTHR13016">
    <property type="entry name" value="AMMECR1 HOMOLOG"/>
    <property type="match status" value="1"/>
</dbReference>
<dbReference type="InterPro" id="IPR027485">
    <property type="entry name" value="AMMECR1_N"/>
</dbReference>
<dbReference type="SUPFAM" id="SSF143447">
    <property type="entry name" value="AMMECR1-like"/>
    <property type="match status" value="1"/>
</dbReference>
<keyword evidence="3" id="KW-1185">Reference proteome</keyword>
<dbReference type="InterPro" id="IPR002733">
    <property type="entry name" value="AMMECR1_domain"/>
</dbReference>
<protein>
    <recommendedName>
        <fullName evidence="1">AMMECR1 domain-containing protein</fullName>
    </recommendedName>
</protein>
<dbReference type="InterPro" id="IPR023473">
    <property type="entry name" value="AMMECR1"/>
</dbReference>
<accession>A0ABP9S3M7</accession>
<dbReference type="InterPro" id="IPR036071">
    <property type="entry name" value="AMMECR1_dom_sf"/>
</dbReference>
<name>A0ABP9S3M7_9GAMM</name>
<reference evidence="3" key="1">
    <citation type="journal article" date="2019" name="Int. J. Syst. Evol. Microbiol.">
        <title>The Global Catalogue of Microorganisms (GCM) 10K type strain sequencing project: providing services to taxonomists for standard genome sequencing and annotation.</title>
        <authorList>
            <consortium name="The Broad Institute Genomics Platform"/>
            <consortium name="The Broad Institute Genome Sequencing Center for Infectious Disease"/>
            <person name="Wu L."/>
            <person name="Ma J."/>
        </authorList>
    </citation>
    <scope>NUCLEOTIDE SEQUENCE [LARGE SCALE GENOMIC DNA]</scope>
    <source>
        <strain evidence="3">JCM 18720</strain>
    </source>
</reference>
<dbReference type="EMBL" id="BAABLF010000008">
    <property type="protein sequence ID" value="GAA5190278.1"/>
    <property type="molecule type" value="Genomic_DNA"/>
</dbReference>
<dbReference type="InterPro" id="IPR027623">
    <property type="entry name" value="AmmeMemoSam_A"/>
</dbReference>
<dbReference type="Proteomes" id="UP001501600">
    <property type="component" value="Unassembled WGS sequence"/>
</dbReference>
<dbReference type="Pfam" id="PF01871">
    <property type="entry name" value="AMMECR1"/>
    <property type="match status" value="1"/>
</dbReference>
<evidence type="ECO:0000313" key="3">
    <source>
        <dbReference type="Proteomes" id="UP001501600"/>
    </source>
</evidence>
<organism evidence="2 3">
    <name type="scientific">Ferrimonas gelatinilytica</name>
    <dbReference type="NCBI Taxonomy" id="1255257"/>
    <lineage>
        <taxon>Bacteria</taxon>
        <taxon>Pseudomonadati</taxon>
        <taxon>Pseudomonadota</taxon>
        <taxon>Gammaproteobacteria</taxon>
        <taxon>Alteromonadales</taxon>
        <taxon>Ferrimonadaceae</taxon>
        <taxon>Ferrimonas</taxon>
    </lineage>
</organism>
<sequence length="184" mass="20868">MPLLPSTTEQQRWLALARASILQHWHPDEHGPEALEWGERLLNLFVTLHDEQGQLRGCIGTTDNTRQPLAELLPHLARQAAFEDPRFSPLSEAQLNRCRISLTLLGDPTPVAAKSPVELCQKLDPELGLILSYQGRRALFLPAVWQQLPERSAFLAALLRKGGWHQWLPGMQAWQFPATEFEEN</sequence>
<comment type="caution">
    <text evidence="2">The sequence shown here is derived from an EMBL/GenBank/DDBJ whole genome shotgun (WGS) entry which is preliminary data.</text>
</comment>
<feature type="domain" description="AMMECR1" evidence="1">
    <location>
        <begin position="8"/>
        <end position="184"/>
    </location>
</feature>